<proteinExistence type="predicted"/>
<sequence length="735" mass="79277">MRSISISLVLLSSVLSACGGSSSPSSSGGSGGGNTTPPAEISRYSMANGCYALQDAGSDTFISRDDGNGYRSGASTTLAAESFYMRPATLGKYLFYGRDGVFLTAAPGATTQSSEPSDDAIWTVDYSEVSKTFTITSDTTGEKLALGQDGALITSSTASPFDFKSTTNCSNFPEMPVDVAGATFKGNGVDQPIIGFADVHTHMGMSSEMSYAGNVGPSAGGVLYGEVFNRFGVSKALENCESFHGPNGIRDANNILETDPTGTHDTQGWPTFVDWPARNFLTHQVMYYKWVERAYLAGLRIMINHGTNIKALCEVGKTYSLTPDADCDDMSIATKQVQYLYEVQDYIDAQSGGPGKGWYRIVKSPEEAREVINEGKLAVVLGVEVAQVFDCGVTILPDGSEQRNCDTAQIDEEIQNLWDLGVRHVYPYHDINSSLGGTGIFSGDVINFLNFLDTGRFWETVDCRDYPEDEPVVRLPGAEMTTSIPGTGEDPLTALLLETTGGTLPLYPPGRQCNSRTVTDLGDYALRALMKRGMVIDIDHAAYHSKDIMLDIAEELTPSYPMASSHDAHGGLTSDQAVRMLEAGGTIYPYKGSGVKHTEFLEKLKFWREKAGVADTLLGLGYGADANGFGGHPGPRGGDSEPVEYPFTLFQGEEWGAQFANFSPVSVGLLTVQESGKFWHIDEVGMANYGLVADFVEEVRLEGGKEGLDALFNSAEGYVRMWERAYHHPSSDNAQ</sequence>
<organism evidence="2 3">
    <name type="scientific">Spongiibacter pelagi</name>
    <dbReference type="NCBI Taxonomy" id="2760804"/>
    <lineage>
        <taxon>Bacteria</taxon>
        <taxon>Pseudomonadati</taxon>
        <taxon>Pseudomonadota</taxon>
        <taxon>Gammaproteobacteria</taxon>
        <taxon>Cellvibrionales</taxon>
        <taxon>Spongiibacteraceae</taxon>
        <taxon>Spongiibacter</taxon>
    </lineage>
</organism>
<name>A0A927C4R2_9GAMM</name>
<dbReference type="RefSeq" id="WP_190765219.1">
    <property type="nucleotide sequence ID" value="NZ_JACXLD010000005.1"/>
</dbReference>
<comment type="caution">
    <text evidence="2">The sequence shown here is derived from an EMBL/GenBank/DDBJ whole genome shotgun (WGS) entry which is preliminary data.</text>
</comment>
<dbReference type="Proteomes" id="UP000610558">
    <property type="component" value="Unassembled WGS sequence"/>
</dbReference>
<dbReference type="AlphaFoldDB" id="A0A927C4R2"/>
<dbReference type="EMBL" id="JACXLD010000005">
    <property type="protein sequence ID" value="MBD2859405.1"/>
    <property type="molecule type" value="Genomic_DNA"/>
</dbReference>
<reference evidence="2" key="1">
    <citation type="submission" date="2020-09" db="EMBL/GenBank/DDBJ databases">
        <authorList>
            <person name="Yoon J.-W."/>
        </authorList>
    </citation>
    <scope>NUCLEOTIDE SEQUENCE</scope>
    <source>
        <strain evidence="2">KMU-158</strain>
    </source>
</reference>
<protein>
    <submittedName>
        <fullName evidence="2">Peptidase M19</fullName>
    </submittedName>
</protein>
<keyword evidence="1" id="KW-0732">Signal</keyword>
<evidence type="ECO:0000313" key="2">
    <source>
        <dbReference type="EMBL" id="MBD2859405.1"/>
    </source>
</evidence>
<feature type="signal peptide" evidence="1">
    <location>
        <begin position="1"/>
        <end position="17"/>
    </location>
</feature>
<evidence type="ECO:0000256" key="1">
    <source>
        <dbReference type="SAM" id="SignalP"/>
    </source>
</evidence>
<dbReference type="InterPro" id="IPR032466">
    <property type="entry name" value="Metal_Hydrolase"/>
</dbReference>
<gene>
    <name evidence="2" type="ORF">IB286_10350</name>
</gene>
<dbReference type="SUPFAM" id="SSF51556">
    <property type="entry name" value="Metallo-dependent hydrolases"/>
    <property type="match status" value="1"/>
</dbReference>
<dbReference type="PROSITE" id="PS51257">
    <property type="entry name" value="PROKAR_LIPOPROTEIN"/>
    <property type="match status" value="1"/>
</dbReference>
<feature type="chain" id="PRO_5036712163" evidence="1">
    <location>
        <begin position="18"/>
        <end position="735"/>
    </location>
</feature>
<keyword evidence="3" id="KW-1185">Reference proteome</keyword>
<evidence type="ECO:0000313" key="3">
    <source>
        <dbReference type="Proteomes" id="UP000610558"/>
    </source>
</evidence>
<dbReference type="Gene3D" id="3.20.20.140">
    <property type="entry name" value="Metal-dependent hydrolases"/>
    <property type="match status" value="1"/>
</dbReference>
<accession>A0A927C4R2</accession>